<comment type="caution">
    <text evidence="1">The sequence shown here is derived from an EMBL/GenBank/DDBJ whole genome shotgun (WGS) entry which is preliminary data.</text>
</comment>
<dbReference type="EMBL" id="JBHTND010000010">
    <property type="protein sequence ID" value="MFD1301743.1"/>
    <property type="molecule type" value="Genomic_DNA"/>
</dbReference>
<evidence type="ECO:0000313" key="1">
    <source>
        <dbReference type="EMBL" id="MFD1301743.1"/>
    </source>
</evidence>
<sequence length="95" mass="10957">MQSIGTFRHAGGMRYFEDQKDVDEWLDPLTYEEFWQEVSTFSVDIPSREECDSDIADGIAPEAMVLNVLKGLTRLQVIDQQNLPVRITVPWMSLH</sequence>
<accession>A0ABW3WYK9</accession>
<evidence type="ECO:0000313" key="2">
    <source>
        <dbReference type="Proteomes" id="UP001597176"/>
    </source>
</evidence>
<proteinExistence type="predicted"/>
<protein>
    <submittedName>
        <fullName evidence="1">Uncharacterized protein</fullName>
    </submittedName>
</protein>
<dbReference type="RefSeq" id="WP_238208044.1">
    <property type="nucleotide sequence ID" value="NZ_JBHTND010000010.1"/>
</dbReference>
<gene>
    <name evidence="1" type="ORF">ACFQ4G_09115</name>
</gene>
<reference evidence="2" key="1">
    <citation type="journal article" date="2019" name="Int. J. Syst. Evol. Microbiol.">
        <title>The Global Catalogue of Microorganisms (GCM) 10K type strain sequencing project: providing services to taxonomists for standard genome sequencing and annotation.</title>
        <authorList>
            <consortium name="The Broad Institute Genomics Platform"/>
            <consortium name="The Broad Institute Genome Sequencing Center for Infectious Disease"/>
            <person name="Wu L."/>
            <person name="Ma J."/>
        </authorList>
    </citation>
    <scope>NUCLEOTIDE SEQUENCE [LARGE SCALE GENOMIC DNA]</scope>
    <source>
        <strain evidence="2">CCUG 56108</strain>
    </source>
</reference>
<name>A0ABW3WYK9_9HYPH</name>
<dbReference type="Proteomes" id="UP001597176">
    <property type="component" value="Unassembled WGS sequence"/>
</dbReference>
<organism evidence="1 2">
    <name type="scientific">Methylobacterium marchantiae</name>
    <dbReference type="NCBI Taxonomy" id="600331"/>
    <lineage>
        <taxon>Bacteria</taxon>
        <taxon>Pseudomonadati</taxon>
        <taxon>Pseudomonadota</taxon>
        <taxon>Alphaproteobacteria</taxon>
        <taxon>Hyphomicrobiales</taxon>
        <taxon>Methylobacteriaceae</taxon>
        <taxon>Methylobacterium</taxon>
    </lineage>
</organism>
<keyword evidence="2" id="KW-1185">Reference proteome</keyword>